<gene>
    <name evidence="2" type="ORF">LH29_11870</name>
</gene>
<keyword evidence="3" id="KW-1185">Reference proteome</keyword>
<dbReference type="PATRIC" id="fig|1544798.3.peg.2529"/>
<comment type="caution">
    <text evidence="2">The sequence shown here is derived from an EMBL/GenBank/DDBJ whole genome shotgun (WGS) entry which is preliminary data.</text>
</comment>
<dbReference type="OrthoDB" id="9795599at2"/>
<dbReference type="EMBL" id="JRHC01000002">
    <property type="protein sequence ID" value="KJF43771.1"/>
    <property type="molecule type" value="Genomic_DNA"/>
</dbReference>
<proteinExistence type="inferred from homology"/>
<dbReference type="RefSeq" id="WP_045029719.1">
    <property type="nucleotide sequence ID" value="NZ_CAJXKZ010000013.1"/>
</dbReference>
<comment type="similarity">
    <text evidence="1">Belongs to the UPF0166 family.</text>
</comment>
<dbReference type="SUPFAM" id="SSF54913">
    <property type="entry name" value="GlnB-like"/>
    <property type="match status" value="1"/>
</dbReference>
<dbReference type="STRING" id="1544798.LH29_11870"/>
<dbReference type="PANTHER" id="PTHR35983">
    <property type="entry name" value="UPF0166 PROTEIN TM_0021"/>
    <property type="match status" value="1"/>
</dbReference>
<sequence length="122" mass="13856">MKTTEKTGILKIYIGESDKINGRVLFEEIVFEARNAGLAGATVYKGIMSFGASHSIHTMKIFALSSDLPVTIEIIDNIDKIDRFIEKLNQILDNSQRGGLVTFQELDVVRYEKGLKYREEYH</sequence>
<evidence type="ECO:0000313" key="3">
    <source>
        <dbReference type="Proteomes" id="UP000032544"/>
    </source>
</evidence>
<dbReference type="InterPro" id="IPR015867">
    <property type="entry name" value="N-reg_PII/ATP_PRibTrfase_C"/>
</dbReference>
<dbReference type="PANTHER" id="PTHR35983:SF1">
    <property type="entry name" value="UPF0166 PROTEIN TM_0021"/>
    <property type="match status" value="1"/>
</dbReference>
<name>A0A0D8JB85_9BACT</name>
<dbReference type="Proteomes" id="UP000032544">
    <property type="component" value="Unassembled WGS sequence"/>
</dbReference>
<accession>A0A0D8JB85</accession>
<dbReference type="InterPro" id="IPR011322">
    <property type="entry name" value="N-reg_PII-like_a/b"/>
</dbReference>
<evidence type="ECO:0000256" key="1">
    <source>
        <dbReference type="ARBA" id="ARBA00010554"/>
    </source>
</evidence>
<dbReference type="Gene3D" id="3.30.70.120">
    <property type="match status" value="1"/>
</dbReference>
<dbReference type="Pfam" id="PF02641">
    <property type="entry name" value="DUF190"/>
    <property type="match status" value="1"/>
</dbReference>
<protein>
    <submittedName>
        <fullName evidence="2">Uncharacterized protein</fullName>
    </submittedName>
</protein>
<dbReference type="InterPro" id="IPR003793">
    <property type="entry name" value="UPF0166"/>
</dbReference>
<reference evidence="2 3" key="1">
    <citation type="submission" date="2014-09" db="EMBL/GenBank/DDBJ databases">
        <title>Draft Genome Sequence of Draconibacterium sp. JN14CK-3.</title>
        <authorList>
            <person name="Dong C."/>
            <person name="Lai Q."/>
            <person name="Shao Z."/>
        </authorList>
    </citation>
    <scope>NUCLEOTIDE SEQUENCE [LARGE SCALE GENOMIC DNA]</scope>
    <source>
        <strain evidence="2 3">JN14CK-3</strain>
    </source>
</reference>
<dbReference type="AlphaFoldDB" id="A0A0D8JB85"/>
<evidence type="ECO:0000313" key="2">
    <source>
        <dbReference type="EMBL" id="KJF43771.1"/>
    </source>
</evidence>
<organism evidence="2 3">
    <name type="scientific">Draconibacterium sediminis</name>
    <dbReference type="NCBI Taxonomy" id="1544798"/>
    <lineage>
        <taxon>Bacteria</taxon>
        <taxon>Pseudomonadati</taxon>
        <taxon>Bacteroidota</taxon>
        <taxon>Bacteroidia</taxon>
        <taxon>Marinilabiliales</taxon>
        <taxon>Prolixibacteraceae</taxon>
        <taxon>Draconibacterium</taxon>
    </lineage>
</organism>